<feature type="compositionally biased region" description="Low complexity" evidence="2">
    <location>
        <begin position="311"/>
        <end position="320"/>
    </location>
</feature>
<keyword evidence="1" id="KW-0175">Coiled coil</keyword>
<dbReference type="EMBL" id="OIVN01001090">
    <property type="protein sequence ID" value="SPC89707.1"/>
    <property type="molecule type" value="Genomic_DNA"/>
</dbReference>
<feature type="coiled-coil region" evidence="1">
    <location>
        <begin position="451"/>
        <end position="513"/>
    </location>
</feature>
<sequence>MARVQSRSRASKLARLVNSEESMARFRELYRVPSSIRLAYYDIKNFPVINDDEIMLPVMAVVEGGVRFPLHPLLTTFLQIVNATPSQVSVNTIRIIMGVVALNRLLGTNLRVGEILKVYQYMCPGEESKTLCYLKARNLQQKLVNGLPDTNKGYDKDYLRVSGDWYTESKCRSSFGKPDPSRLAVYEGQADSDLVRRVLSTNIYVDQRGEPRSAPLLLRYEPQIRSFLEGPTVPRSQEVRVETTVPVLAVPADTPNSEEDPEFIPVGQVSEMAPPINPFEIMGRATGGSSSGTAKGKGKGRGKGAGKKGTKAASESSSSEQTTRVTPEKLPSPLPIVHEIEESDHGEDLAPPKKKRRSDVPSMPAEGASASFEPWVPRLLFGDGPISIHDTVLDETETELSAHVAHGLARAACLPGDMNQWDGMSSAQIFRHGTRGMMMATQSILAMESRVLKMTDELQKKSTDYKRLEEQHLMNINSMKVAEDIARAEADNRKKAEAELTILREKVVKLESECLANLEKAREEGLLEGKIEGKKLGYDGAMEEARTQFRMVFNTGFRRGWKSALTKTEHPETSELFLRSNTPIPYPEEGLNRSEDEAEEEGEEEEEDEDEEEGGAPGNVVESSQPAPTGGAEDAPGSSA</sequence>
<gene>
    <name evidence="3" type="ORF">FSB_LOCUS17589</name>
</gene>
<name>A0A2N9FFU3_FAGSY</name>
<organism evidence="3">
    <name type="scientific">Fagus sylvatica</name>
    <name type="common">Beechnut</name>
    <dbReference type="NCBI Taxonomy" id="28930"/>
    <lineage>
        <taxon>Eukaryota</taxon>
        <taxon>Viridiplantae</taxon>
        <taxon>Streptophyta</taxon>
        <taxon>Embryophyta</taxon>
        <taxon>Tracheophyta</taxon>
        <taxon>Spermatophyta</taxon>
        <taxon>Magnoliopsida</taxon>
        <taxon>eudicotyledons</taxon>
        <taxon>Gunneridae</taxon>
        <taxon>Pentapetalae</taxon>
        <taxon>rosids</taxon>
        <taxon>fabids</taxon>
        <taxon>Fagales</taxon>
        <taxon>Fagaceae</taxon>
        <taxon>Fagus</taxon>
    </lineage>
</organism>
<dbReference type="AlphaFoldDB" id="A0A2N9FFU3"/>
<evidence type="ECO:0000256" key="1">
    <source>
        <dbReference type="SAM" id="Coils"/>
    </source>
</evidence>
<evidence type="ECO:0000313" key="3">
    <source>
        <dbReference type="EMBL" id="SPC89707.1"/>
    </source>
</evidence>
<feature type="region of interest" description="Disordered" evidence="2">
    <location>
        <begin position="278"/>
        <end position="369"/>
    </location>
</feature>
<feature type="compositionally biased region" description="Basic residues" evidence="2">
    <location>
        <begin position="296"/>
        <end position="310"/>
    </location>
</feature>
<feature type="region of interest" description="Disordered" evidence="2">
    <location>
        <begin position="564"/>
        <end position="640"/>
    </location>
</feature>
<reference evidence="3" key="1">
    <citation type="submission" date="2018-02" db="EMBL/GenBank/DDBJ databases">
        <authorList>
            <person name="Cohen D.B."/>
            <person name="Kent A.D."/>
        </authorList>
    </citation>
    <scope>NUCLEOTIDE SEQUENCE</scope>
</reference>
<feature type="compositionally biased region" description="Acidic residues" evidence="2">
    <location>
        <begin position="596"/>
        <end position="614"/>
    </location>
</feature>
<evidence type="ECO:0000256" key="2">
    <source>
        <dbReference type="SAM" id="MobiDB-lite"/>
    </source>
</evidence>
<proteinExistence type="predicted"/>
<protein>
    <submittedName>
        <fullName evidence="3">Uncharacterized protein</fullName>
    </submittedName>
</protein>
<accession>A0A2N9FFU3</accession>